<comment type="caution">
    <text evidence="13">The sequence shown here is derived from an EMBL/GenBank/DDBJ whole genome shotgun (WGS) entry which is preliminary data.</text>
</comment>
<accession>A0A9X3FQ90</accession>
<dbReference type="Proteomes" id="UP001146670">
    <property type="component" value="Unassembled WGS sequence"/>
</dbReference>
<evidence type="ECO:0000256" key="11">
    <source>
        <dbReference type="ARBA" id="ARBA00032233"/>
    </source>
</evidence>
<gene>
    <name evidence="13" type="ORF">OW157_05400</name>
</gene>
<evidence type="ECO:0000256" key="4">
    <source>
        <dbReference type="ARBA" id="ARBA00022490"/>
    </source>
</evidence>
<evidence type="ECO:0000256" key="3">
    <source>
        <dbReference type="ARBA" id="ARBA00016236"/>
    </source>
</evidence>
<dbReference type="InterPro" id="IPR050644">
    <property type="entry name" value="PG_Glycine_Bridge_Synth"/>
</dbReference>
<protein>
    <recommendedName>
        <fullName evidence="3">Aminoacyltransferase FemA</fullName>
        <ecNumber evidence="2">2.3.2.17</ecNumber>
    </recommendedName>
    <alternativeName>
        <fullName evidence="11">Factor essential for expression of methicillin resistance A</fullName>
    </alternativeName>
    <alternativeName>
        <fullName evidence="10">N-acetylmuramoyl-L-alanyl-D-glutamyl-L-lysyl-(N6-glycyl)-D-alanyl-D-alanine-diphosphoundecaprenyl-N-acetylglucosamine:glycine glycyltransferase</fullName>
    </alternativeName>
</protein>
<comment type="catalytic activity">
    <reaction evidence="12">
        <text>beta-D-GlcNAc-(1-&gt;4)-Mur2Ac(oyl-L-Ala-D-isoglutaminyl-L-Lys-(N(6)-Gly)-D-Ala-D-Ala)-di-trans,octa-cis-undecaprenyl diphosphate + 2 glycyl-tRNA(Gly) = MurNAc-L-Ala-D-isoglutaminyl-L-Lys-(N(6)-tri-Gly)-D-Ala-D-Ala-diphospho-di-trans,octa-cis-undecaprenyl-GlcNAc + 2 tRNA(Gly) + 2 H(+)</text>
        <dbReference type="Rhea" id="RHEA:30439"/>
        <dbReference type="Rhea" id="RHEA-COMP:9664"/>
        <dbReference type="Rhea" id="RHEA-COMP:9683"/>
        <dbReference type="ChEBI" id="CHEBI:15378"/>
        <dbReference type="ChEBI" id="CHEBI:62234"/>
        <dbReference type="ChEBI" id="CHEBI:62235"/>
        <dbReference type="ChEBI" id="CHEBI:78442"/>
        <dbReference type="ChEBI" id="CHEBI:78522"/>
        <dbReference type="EC" id="2.3.2.17"/>
    </reaction>
</comment>
<sequence length="411" mass="47477">MSKIFTEITSEDFARYAQNHPTSFQQTSEMAALKEANGHELYYLGLKNDQELTFACLVTRTKLRIGYKFLLEDLVLSNNTNDFAIFMPALIDFVKKHQGLYLQVSPILLQTQRLNDGTLEPLNQNYIQAMEELGFSHDETGPGHASTSSPNWIYIKKLTGLNPENVSESYQKEGRYSIKKAKNFHISLRALTSDELEQFKAITAETSQRLDFPDKDLSYYQELYRIYGDDARFILAELDIPAYLDSLAAQESKLQDQLKKIEAKLAENPNSKKKNNQHREVSSEIASFVKRQEEAKTWLEEEQKDVIPLACGLYIFHPNETIYLFSGTREKYKHLYTPYLIQDAMIKESLRRNIPLFNFYGISGEFDGSDGVLRFKEAFNGQAVEKMGTFTYITAPHKYRLYTTFKKILNR</sequence>
<dbReference type="GO" id="GO:0009252">
    <property type="term" value="P:peptidoglycan biosynthetic process"/>
    <property type="evidence" value="ECO:0007669"/>
    <property type="project" value="UniProtKB-KW"/>
</dbReference>
<dbReference type="PANTHER" id="PTHR36174:SF2">
    <property type="entry name" value="AMINOACYLTRANSFERASE FEMA"/>
    <property type="match status" value="1"/>
</dbReference>
<keyword evidence="7" id="KW-0573">Peptidoglycan synthesis</keyword>
<evidence type="ECO:0000256" key="10">
    <source>
        <dbReference type="ARBA" id="ARBA00030706"/>
    </source>
</evidence>
<organism evidence="13 14">
    <name type="scientific">Aerococcus kribbianus</name>
    <dbReference type="NCBI Taxonomy" id="2999064"/>
    <lineage>
        <taxon>Bacteria</taxon>
        <taxon>Bacillati</taxon>
        <taxon>Bacillota</taxon>
        <taxon>Bacilli</taxon>
        <taxon>Lactobacillales</taxon>
        <taxon>Aerococcaceae</taxon>
        <taxon>Aerococcus</taxon>
    </lineage>
</organism>
<keyword evidence="14" id="KW-1185">Reference proteome</keyword>
<dbReference type="Gene3D" id="1.20.58.90">
    <property type="match status" value="1"/>
</dbReference>
<dbReference type="SUPFAM" id="SSF55729">
    <property type="entry name" value="Acyl-CoA N-acyltransferases (Nat)"/>
    <property type="match status" value="2"/>
</dbReference>
<keyword evidence="8" id="KW-0012">Acyltransferase</keyword>
<evidence type="ECO:0000256" key="8">
    <source>
        <dbReference type="ARBA" id="ARBA00023315"/>
    </source>
</evidence>
<evidence type="ECO:0000256" key="12">
    <source>
        <dbReference type="ARBA" id="ARBA00047483"/>
    </source>
</evidence>
<dbReference type="SUPFAM" id="SSF46589">
    <property type="entry name" value="tRNA-binding arm"/>
    <property type="match status" value="1"/>
</dbReference>
<comment type="similarity">
    <text evidence="1">Belongs to the FemABX family.</text>
</comment>
<dbReference type="InterPro" id="IPR003447">
    <property type="entry name" value="FEMABX"/>
</dbReference>
<evidence type="ECO:0000256" key="9">
    <source>
        <dbReference type="ARBA" id="ARBA00023316"/>
    </source>
</evidence>
<dbReference type="EMBL" id="JAPRFR010000002">
    <property type="protein sequence ID" value="MCZ0726006.1"/>
    <property type="molecule type" value="Genomic_DNA"/>
</dbReference>
<dbReference type="GO" id="GO:0008360">
    <property type="term" value="P:regulation of cell shape"/>
    <property type="evidence" value="ECO:0007669"/>
    <property type="project" value="UniProtKB-KW"/>
</dbReference>
<dbReference type="GO" id="GO:0000166">
    <property type="term" value="F:nucleotide binding"/>
    <property type="evidence" value="ECO:0007669"/>
    <property type="project" value="InterPro"/>
</dbReference>
<dbReference type="PROSITE" id="PS51191">
    <property type="entry name" value="FEMABX"/>
    <property type="match status" value="1"/>
</dbReference>
<dbReference type="InterPro" id="IPR010978">
    <property type="entry name" value="tRNA-bd_arm"/>
</dbReference>
<dbReference type="GO" id="GO:0016755">
    <property type="term" value="F:aminoacyltransferase activity"/>
    <property type="evidence" value="ECO:0007669"/>
    <property type="project" value="InterPro"/>
</dbReference>
<reference evidence="13" key="1">
    <citation type="submission" date="2022-12" db="EMBL/GenBank/DDBJ databases">
        <title>Description and comparative metabolic analysis of Aerococcus sp. nov., isolated from the feces of a pig.</title>
        <authorList>
            <person name="Chang Y.-H."/>
        </authorList>
    </citation>
    <scope>NUCLEOTIDE SEQUENCE</scope>
    <source>
        <strain evidence="13">YH-aer222</strain>
    </source>
</reference>
<dbReference type="AlphaFoldDB" id="A0A9X3FQ90"/>
<proteinExistence type="inferred from homology"/>
<evidence type="ECO:0000313" key="13">
    <source>
        <dbReference type="EMBL" id="MCZ0726006.1"/>
    </source>
</evidence>
<name>A0A9X3FQ90_9LACT</name>
<dbReference type="EC" id="2.3.2.17" evidence="2"/>
<evidence type="ECO:0000256" key="5">
    <source>
        <dbReference type="ARBA" id="ARBA00022679"/>
    </source>
</evidence>
<evidence type="ECO:0000256" key="2">
    <source>
        <dbReference type="ARBA" id="ARBA00012466"/>
    </source>
</evidence>
<evidence type="ECO:0000256" key="6">
    <source>
        <dbReference type="ARBA" id="ARBA00022960"/>
    </source>
</evidence>
<dbReference type="GO" id="GO:0071555">
    <property type="term" value="P:cell wall organization"/>
    <property type="evidence" value="ECO:0007669"/>
    <property type="project" value="UniProtKB-KW"/>
</dbReference>
<dbReference type="Pfam" id="PF02388">
    <property type="entry name" value="FemAB"/>
    <property type="match status" value="1"/>
</dbReference>
<dbReference type="RefSeq" id="WP_268752334.1">
    <property type="nucleotide sequence ID" value="NZ_JAPRFQ010000002.1"/>
</dbReference>
<evidence type="ECO:0000256" key="1">
    <source>
        <dbReference type="ARBA" id="ARBA00009943"/>
    </source>
</evidence>
<evidence type="ECO:0000256" key="7">
    <source>
        <dbReference type="ARBA" id="ARBA00022984"/>
    </source>
</evidence>
<keyword evidence="9" id="KW-0961">Cell wall biogenesis/degradation</keyword>
<dbReference type="Gene3D" id="3.40.630.30">
    <property type="match status" value="2"/>
</dbReference>
<evidence type="ECO:0000313" key="14">
    <source>
        <dbReference type="Proteomes" id="UP001146670"/>
    </source>
</evidence>
<dbReference type="InterPro" id="IPR016181">
    <property type="entry name" value="Acyl_CoA_acyltransferase"/>
</dbReference>
<dbReference type="PANTHER" id="PTHR36174">
    <property type="entry name" value="LIPID II:GLYCINE GLYCYLTRANSFERASE"/>
    <property type="match status" value="1"/>
</dbReference>
<keyword evidence="4" id="KW-0963">Cytoplasm</keyword>
<keyword evidence="5" id="KW-0808">Transferase</keyword>
<keyword evidence="6" id="KW-0133">Cell shape</keyword>